<evidence type="ECO:0000259" key="3">
    <source>
        <dbReference type="PROSITE" id="PS50887"/>
    </source>
</evidence>
<dbReference type="InterPro" id="IPR035965">
    <property type="entry name" value="PAS-like_dom_sf"/>
</dbReference>
<dbReference type="SUPFAM" id="SSF55781">
    <property type="entry name" value="GAF domain-like"/>
    <property type="match status" value="1"/>
</dbReference>
<dbReference type="GO" id="GO:0003824">
    <property type="term" value="F:catalytic activity"/>
    <property type="evidence" value="ECO:0007669"/>
    <property type="project" value="UniProtKB-ARBA"/>
</dbReference>
<dbReference type="InterPro" id="IPR043128">
    <property type="entry name" value="Rev_trsase/Diguanyl_cyclase"/>
</dbReference>
<dbReference type="SMART" id="SM00267">
    <property type="entry name" value="GGDEF"/>
    <property type="match status" value="1"/>
</dbReference>
<feature type="domain" description="PAC" evidence="2">
    <location>
        <begin position="352"/>
        <end position="403"/>
    </location>
</feature>
<dbReference type="InterPro" id="IPR000700">
    <property type="entry name" value="PAS-assoc_C"/>
</dbReference>
<dbReference type="InterPro" id="IPR000160">
    <property type="entry name" value="GGDEF_dom"/>
</dbReference>
<reference evidence="4 5" key="1">
    <citation type="submission" date="2018-11" db="EMBL/GenBank/DDBJ databases">
        <title>Paraburkholderia sp. DHOA04, isolated from soil.</title>
        <authorList>
            <person name="Gao Z.-H."/>
            <person name="Qiu L.-H."/>
            <person name="Fu J.-C."/>
        </authorList>
    </citation>
    <scope>NUCLEOTIDE SEQUENCE [LARGE SCALE GENOMIC DNA]</scope>
    <source>
        <strain evidence="4 5">DHOA04</strain>
    </source>
</reference>
<feature type="domain" description="PAS" evidence="1">
    <location>
        <begin position="143"/>
        <end position="215"/>
    </location>
</feature>
<dbReference type="SMART" id="SM00086">
    <property type="entry name" value="PAC"/>
    <property type="match status" value="2"/>
</dbReference>
<comment type="caution">
    <text evidence="4">The sequence shown here is derived from an EMBL/GenBank/DDBJ whole genome shotgun (WGS) entry which is preliminary data.</text>
</comment>
<dbReference type="AlphaFoldDB" id="A0A3N6ML29"/>
<dbReference type="InterPro" id="IPR029016">
    <property type="entry name" value="GAF-like_dom_sf"/>
</dbReference>
<dbReference type="InterPro" id="IPR001610">
    <property type="entry name" value="PAC"/>
</dbReference>
<keyword evidence="5" id="KW-1185">Reference proteome</keyword>
<evidence type="ECO:0000259" key="1">
    <source>
        <dbReference type="PROSITE" id="PS50112"/>
    </source>
</evidence>
<dbReference type="InterPro" id="IPR013655">
    <property type="entry name" value="PAS_fold_3"/>
</dbReference>
<proteinExistence type="predicted"/>
<protein>
    <submittedName>
        <fullName evidence="4">Diguanylate cyclase</fullName>
    </submittedName>
</protein>
<dbReference type="PROSITE" id="PS50113">
    <property type="entry name" value="PAC"/>
    <property type="match status" value="2"/>
</dbReference>
<dbReference type="EMBL" id="RQIS01000020">
    <property type="protein sequence ID" value="RQH02135.1"/>
    <property type="molecule type" value="Genomic_DNA"/>
</dbReference>
<evidence type="ECO:0000313" key="5">
    <source>
        <dbReference type="Proteomes" id="UP000272778"/>
    </source>
</evidence>
<dbReference type="Gene3D" id="3.30.70.270">
    <property type="match status" value="1"/>
</dbReference>
<dbReference type="CDD" id="cd01949">
    <property type="entry name" value="GGDEF"/>
    <property type="match status" value="1"/>
</dbReference>
<dbReference type="SUPFAM" id="SSF55785">
    <property type="entry name" value="PYP-like sensor domain (PAS domain)"/>
    <property type="match status" value="2"/>
</dbReference>
<dbReference type="PANTHER" id="PTHR46663">
    <property type="entry name" value="DIGUANYLATE CYCLASE DGCT-RELATED"/>
    <property type="match status" value="1"/>
</dbReference>
<feature type="domain" description="GGDEF" evidence="3">
    <location>
        <begin position="436"/>
        <end position="567"/>
    </location>
</feature>
<accession>A0A3N6ML29</accession>
<dbReference type="Gene3D" id="3.30.450.40">
    <property type="match status" value="1"/>
</dbReference>
<dbReference type="InterPro" id="IPR052163">
    <property type="entry name" value="DGC-Regulatory_Protein"/>
</dbReference>
<dbReference type="OrthoDB" id="9813903at2"/>
<dbReference type="PROSITE" id="PS50887">
    <property type="entry name" value="GGDEF"/>
    <property type="match status" value="1"/>
</dbReference>
<dbReference type="InterPro" id="IPR029787">
    <property type="entry name" value="Nucleotide_cyclase"/>
</dbReference>
<dbReference type="SUPFAM" id="SSF55073">
    <property type="entry name" value="Nucleotide cyclase"/>
    <property type="match status" value="1"/>
</dbReference>
<dbReference type="NCBIfam" id="TIGR00254">
    <property type="entry name" value="GGDEF"/>
    <property type="match status" value="1"/>
</dbReference>
<dbReference type="Pfam" id="PF08447">
    <property type="entry name" value="PAS_3"/>
    <property type="match status" value="2"/>
</dbReference>
<evidence type="ECO:0000259" key="2">
    <source>
        <dbReference type="PROSITE" id="PS50113"/>
    </source>
</evidence>
<dbReference type="NCBIfam" id="TIGR00229">
    <property type="entry name" value="sensory_box"/>
    <property type="match status" value="1"/>
</dbReference>
<dbReference type="InterPro" id="IPR000014">
    <property type="entry name" value="PAS"/>
</dbReference>
<organism evidence="4 5">
    <name type="scientific">Paraburkholderia dinghuensis</name>
    <dbReference type="NCBI Taxonomy" id="2305225"/>
    <lineage>
        <taxon>Bacteria</taxon>
        <taxon>Pseudomonadati</taxon>
        <taxon>Pseudomonadota</taxon>
        <taxon>Betaproteobacteria</taxon>
        <taxon>Burkholderiales</taxon>
        <taxon>Burkholderiaceae</taxon>
        <taxon>Paraburkholderia</taxon>
    </lineage>
</organism>
<dbReference type="CDD" id="cd00130">
    <property type="entry name" value="PAS"/>
    <property type="match status" value="2"/>
</dbReference>
<dbReference type="FunFam" id="3.30.70.270:FF:000001">
    <property type="entry name" value="Diguanylate cyclase domain protein"/>
    <property type="match status" value="1"/>
</dbReference>
<sequence length="567" mass="62540">MRLAERHFGVAAACVIPGESNGRWSGAGLDAPLREALRSLQDASGAPWLSEPLVVTDTGADPVWRTFLSTASALPLRFVASWPLRRATGESIGSLCLIDHAPRELGDAERASLNDFARIASALVDQQVSAAIQCDEVEALRIRERLLTLAIAGSGTGIWDRDVVTGEIQYSTGWKAILGYTDDELTNRIEDSYKRLHPDDVDYVKAAMQAHFEGRTESYEVEHRIRCKDGRYKWICSRGKVMSRDDEGRALRMVGTTTDITSMREMAERLRESANLVTNLTNEVPGLVFQCRRSPDGRLSFPYASAGIAEIYELTPEAVSQDGSCIDALIHPDDLDAWHASFTHSAAYLQPWHLEYRVQLPTQGLRWRQGDAKPQRLANGVTVWHGFITDVTERKRIEAELHEFATTDGLTLLSNRRHFMSRLEAQLAQLRRAGGAQSAVLMCDLDHFKSINDCWGHAIGDQALRHFADILRTNLRAGDVAGRIGGEEFAVLIGAASVEGARVVAQRIQRHVAEQPLTSNAGPVALTVSIGITEMTAEDANAEAALSRSDFALYRAKKNGRNRIECA</sequence>
<dbReference type="Proteomes" id="UP000272778">
    <property type="component" value="Unassembled WGS sequence"/>
</dbReference>
<dbReference type="PANTHER" id="PTHR46663:SF4">
    <property type="entry name" value="DIGUANYLATE CYCLASE DGCT-RELATED"/>
    <property type="match status" value="1"/>
</dbReference>
<gene>
    <name evidence="4" type="ORF">D1Y85_22590</name>
</gene>
<feature type="domain" description="PAC" evidence="2">
    <location>
        <begin position="219"/>
        <end position="272"/>
    </location>
</feature>
<dbReference type="PROSITE" id="PS50112">
    <property type="entry name" value="PAS"/>
    <property type="match status" value="1"/>
</dbReference>
<dbReference type="Gene3D" id="3.30.450.20">
    <property type="entry name" value="PAS domain"/>
    <property type="match status" value="2"/>
</dbReference>
<dbReference type="Pfam" id="PF00990">
    <property type="entry name" value="GGDEF"/>
    <property type="match status" value="1"/>
</dbReference>
<name>A0A3N6ML29_9BURK</name>
<evidence type="ECO:0000313" key="4">
    <source>
        <dbReference type="EMBL" id="RQH02135.1"/>
    </source>
</evidence>